<organism evidence="4">
    <name type="scientific">Nippostrongylus brasiliensis</name>
    <name type="common">Rat hookworm</name>
    <dbReference type="NCBI Taxonomy" id="27835"/>
    <lineage>
        <taxon>Eukaryota</taxon>
        <taxon>Metazoa</taxon>
        <taxon>Ecdysozoa</taxon>
        <taxon>Nematoda</taxon>
        <taxon>Chromadorea</taxon>
        <taxon>Rhabditida</taxon>
        <taxon>Rhabditina</taxon>
        <taxon>Rhabditomorpha</taxon>
        <taxon>Strongyloidea</taxon>
        <taxon>Heligmosomidae</taxon>
        <taxon>Nippostrongylus</taxon>
    </lineage>
</organism>
<dbReference type="AlphaFoldDB" id="A0A0N4YV90"/>
<dbReference type="WBParaSite" id="NBR_0002116201-mRNA-1">
    <property type="protein sequence ID" value="NBR_0002116201-mRNA-1"/>
    <property type="gene ID" value="NBR_0002116201"/>
</dbReference>
<feature type="compositionally biased region" description="Acidic residues" evidence="1">
    <location>
        <begin position="210"/>
        <end position="221"/>
    </location>
</feature>
<feature type="compositionally biased region" description="Polar residues" evidence="1">
    <location>
        <begin position="399"/>
        <end position="409"/>
    </location>
</feature>
<feature type="region of interest" description="Disordered" evidence="1">
    <location>
        <begin position="388"/>
        <end position="409"/>
    </location>
</feature>
<sequence length="409" mass="45897">MTCTNEGVLVDAANQSFELCTDTSCRLYEPHSNQRLIKLPPHLTLHDHVVTIKWHRDDTQMMVVREREKIENRLDTSAETIYAAVASAVATLGRGEPTPSVEQETQTSLKDLCNAESQTPSVAKRNQATQQGKEDQLSKKTQTERKTKDKRLQTQWKTMDTATQANETCASTIEMGTQTLAEGFCLENKRRLSSPKEVQTESKRRKPSEEAEETEDDDEIPAAEQLEVATQEVTDTQKKDDSATVAGSPKVEAAEGLVTDPNEEVDDLEVADEVSGDEAVEEESEVEFEYEDIGEVAEEEEGEESVGSADDAENADQAPAEAVEHAVNPEQARERRIQQLTNELQSAKQERNDLKFMLDQLEGQLGPARLLRRRLPLRKRHRGRACRYIRRHRDVGSESEPSPRTQVVT</sequence>
<reference evidence="4" key="1">
    <citation type="submission" date="2017-02" db="UniProtKB">
        <authorList>
            <consortium name="WormBaseParasite"/>
        </authorList>
    </citation>
    <scope>IDENTIFICATION</scope>
</reference>
<name>A0A0N4YV90_NIPBR</name>
<feature type="compositionally biased region" description="Polar residues" evidence="1">
    <location>
        <begin position="153"/>
        <end position="164"/>
    </location>
</feature>
<protein>
    <submittedName>
        <fullName evidence="4">Mitotic apparatus protein p62</fullName>
    </submittedName>
</protein>
<proteinExistence type="predicted"/>
<evidence type="ECO:0000256" key="1">
    <source>
        <dbReference type="SAM" id="MobiDB-lite"/>
    </source>
</evidence>
<accession>A0A0N4YV90</accession>
<dbReference type="EMBL" id="UYSL01025972">
    <property type="protein sequence ID" value="VDL84904.1"/>
    <property type="molecule type" value="Genomic_DNA"/>
</dbReference>
<evidence type="ECO:0000313" key="4">
    <source>
        <dbReference type="WBParaSite" id="NBR_0002116201-mRNA-1"/>
    </source>
</evidence>
<feature type="region of interest" description="Disordered" evidence="1">
    <location>
        <begin position="192"/>
        <end position="333"/>
    </location>
</feature>
<feature type="compositionally biased region" description="Polar residues" evidence="1">
    <location>
        <begin position="117"/>
        <end position="131"/>
    </location>
</feature>
<dbReference type="Proteomes" id="UP000271162">
    <property type="component" value="Unassembled WGS sequence"/>
</dbReference>
<feature type="compositionally biased region" description="Basic and acidic residues" evidence="1">
    <location>
        <begin position="132"/>
        <end position="152"/>
    </location>
</feature>
<reference evidence="2 3" key="2">
    <citation type="submission" date="2018-11" db="EMBL/GenBank/DDBJ databases">
        <authorList>
            <consortium name="Pathogen Informatics"/>
        </authorList>
    </citation>
    <scope>NUCLEOTIDE SEQUENCE [LARGE SCALE GENOMIC DNA]</scope>
</reference>
<gene>
    <name evidence="2" type="ORF">NBR_LOCUS21163</name>
</gene>
<evidence type="ECO:0000313" key="2">
    <source>
        <dbReference type="EMBL" id="VDL84904.1"/>
    </source>
</evidence>
<feature type="region of interest" description="Disordered" evidence="1">
    <location>
        <begin position="117"/>
        <end position="164"/>
    </location>
</feature>
<evidence type="ECO:0000313" key="3">
    <source>
        <dbReference type="Proteomes" id="UP000271162"/>
    </source>
</evidence>
<feature type="compositionally biased region" description="Acidic residues" evidence="1">
    <location>
        <begin position="261"/>
        <end position="314"/>
    </location>
</feature>
<keyword evidence="3" id="KW-1185">Reference proteome</keyword>